<gene>
    <name evidence="10 15" type="primary">murF</name>
    <name evidence="15" type="ORF">RM423_07880</name>
</gene>
<dbReference type="InterPro" id="IPR036565">
    <property type="entry name" value="Mur-like_cat_sf"/>
</dbReference>
<dbReference type="EC" id="6.3.2.10" evidence="10 11"/>
<evidence type="ECO:0000313" key="16">
    <source>
        <dbReference type="Proteomes" id="UP001183176"/>
    </source>
</evidence>
<name>A0ABU2J8J7_9ACTN</name>
<dbReference type="Proteomes" id="UP001183176">
    <property type="component" value="Unassembled WGS sequence"/>
</dbReference>
<dbReference type="SUPFAM" id="SSF53244">
    <property type="entry name" value="MurD-like peptide ligases, peptide-binding domain"/>
    <property type="match status" value="1"/>
</dbReference>
<dbReference type="PANTHER" id="PTHR43024">
    <property type="entry name" value="UDP-N-ACETYLMURAMOYL-TRIPEPTIDE--D-ALANYL-D-ALANINE LIGASE"/>
    <property type="match status" value="1"/>
</dbReference>
<keyword evidence="4 10" id="KW-0547">Nucleotide-binding</keyword>
<dbReference type="Pfam" id="PF02875">
    <property type="entry name" value="Mur_ligase_C"/>
    <property type="match status" value="1"/>
</dbReference>
<dbReference type="InterPro" id="IPR005863">
    <property type="entry name" value="UDP-N-AcMur_synth"/>
</dbReference>
<reference evidence="16" key="1">
    <citation type="submission" date="2023-07" db="EMBL/GenBank/DDBJ databases">
        <title>30 novel species of actinomycetes from the DSMZ collection.</title>
        <authorList>
            <person name="Nouioui I."/>
        </authorList>
    </citation>
    <scope>NUCLEOTIDE SEQUENCE [LARGE SCALE GENOMIC DNA]</scope>
    <source>
        <strain evidence="16">DSM 44399</strain>
    </source>
</reference>
<dbReference type="Gene3D" id="3.40.1390.10">
    <property type="entry name" value="MurE/MurF, N-terminal domain"/>
    <property type="match status" value="1"/>
</dbReference>
<evidence type="ECO:0000256" key="11">
    <source>
        <dbReference type="RuleBase" id="RU004136"/>
    </source>
</evidence>
<keyword evidence="16" id="KW-1185">Reference proteome</keyword>
<evidence type="ECO:0000256" key="10">
    <source>
        <dbReference type="HAMAP-Rule" id="MF_02019"/>
    </source>
</evidence>
<dbReference type="InterPro" id="IPR035911">
    <property type="entry name" value="MurE/MurF_N"/>
</dbReference>
<feature type="domain" description="Mur ligase C-terminal" evidence="13">
    <location>
        <begin position="320"/>
        <end position="446"/>
    </location>
</feature>
<dbReference type="RefSeq" id="WP_311422468.1">
    <property type="nucleotide sequence ID" value="NZ_JAVREH010000007.1"/>
</dbReference>
<dbReference type="EMBL" id="JAVREH010000007">
    <property type="protein sequence ID" value="MDT0261312.1"/>
    <property type="molecule type" value="Genomic_DNA"/>
</dbReference>
<keyword evidence="2 10" id="KW-0436">Ligase</keyword>
<comment type="catalytic activity">
    <reaction evidence="10 11">
        <text>D-alanyl-D-alanine + UDP-N-acetyl-alpha-D-muramoyl-L-alanyl-gamma-D-glutamyl-meso-2,6-diaminopimelate + ATP = UDP-N-acetyl-alpha-D-muramoyl-L-alanyl-gamma-D-glutamyl-meso-2,6-diaminopimeloyl-D-alanyl-D-alanine + ADP + phosphate + H(+)</text>
        <dbReference type="Rhea" id="RHEA:28374"/>
        <dbReference type="ChEBI" id="CHEBI:15378"/>
        <dbReference type="ChEBI" id="CHEBI:30616"/>
        <dbReference type="ChEBI" id="CHEBI:43474"/>
        <dbReference type="ChEBI" id="CHEBI:57822"/>
        <dbReference type="ChEBI" id="CHEBI:61386"/>
        <dbReference type="ChEBI" id="CHEBI:83905"/>
        <dbReference type="ChEBI" id="CHEBI:456216"/>
        <dbReference type="EC" id="6.3.2.10"/>
    </reaction>
</comment>
<proteinExistence type="inferred from homology"/>
<keyword evidence="7 10" id="KW-0573">Peptidoglycan synthesis</keyword>
<evidence type="ECO:0000256" key="7">
    <source>
        <dbReference type="ARBA" id="ARBA00022984"/>
    </source>
</evidence>
<dbReference type="InterPro" id="IPR036615">
    <property type="entry name" value="Mur_ligase_C_dom_sf"/>
</dbReference>
<evidence type="ECO:0000256" key="4">
    <source>
        <dbReference type="ARBA" id="ARBA00022741"/>
    </source>
</evidence>
<evidence type="ECO:0000313" key="15">
    <source>
        <dbReference type="EMBL" id="MDT0261312.1"/>
    </source>
</evidence>
<keyword evidence="6 10" id="KW-0133">Cell shape</keyword>
<keyword evidence="9 10" id="KW-0961">Cell wall biogenesis/degradation</keyword>
<keyword evidence="5 10" id="KW-0067">ATP-binding</keyword>
<dbReference type="PANTHER" id="PTHR43024:SF1">
    <property type="entry name" value="UDP-N-ACETYLMURAMOYL-TRIPEPTIDE--D-ALANYL-D-ALANINE LIGASE"/>
    <property type="match status" value="1"/>
</dbReference>
<feature type="domain" description="Mur ligase central" evidence="14">
    <location>
        <begin position="107"/>
        <end position="296"/>
    </location>
</feature>
<dbReference type="NCBIfam" id="TIGR01143">
    <property type="entry name" value="murF"/>
    <property type="match status" value="1"/>
</dbReference>
<comment type="function">
    <text evidence="10 11">Involved in cell wall formation. Catalyzes the final step in the synthesis of UDP-N-acetylmuramoyl-pentapeptide, the precursor of murein.</text>
</comment>
<evidence type="ECO:0000259" key="14">
    <source>
        <dbReference type="Pfam" id="PF08245"/>
    </source>
</evidence>
<evidence type="ECO:0000259" key="13">
    <source>
        <dbReference type="Pfam" id="PF02875"/>
    </source>
</evidence>
<evidence type="ECO:0000256" key="9">
    <source>
        <dbReference type="ARBA" id="ARBA00023316"/>
    </source>
</evidence>
<evidence type="ECO:0000256" key="2">
    <source>
        <dbReference type="ARBA" id="ARBA00022598"/>
    </source>
</evidence>
<evidence type="ECO:0000256" key="1">
    <source>
        <dbReference type="ARBA" id="ARBA00022490"/>
    </source>
</evidence>
<dbReference type="Pfam" id="PF01225">
    <property type="entry name" value="Mur_ligase"/>
    <property type="match status" value="1"/>
</dbReference>
<keyword evidence="8 10" id="KW-0131">Cell cycle</keyword>
<comment type="pathway">
    <text evidence="10 11">Cell wall biogenesis; peptidoglycan biosynthesis.</text>
</comment>
<dbReference type="SUPFAM" id="SSF53623">
    <property type="entry name" value="MurD-like peptide ligases, catalytic domain"/>
    <property type="match status" value="1"/>
</dbReference>
<evidence type="ECO:0000256" key="5">
    <source>
        <dbReference type="ARBA" id="ARBA00022840"/>
    </source>
</evidence>
<organism evidence="15 16">
    <name type="scientific">Jatrophihabitans lederbergiae</name>
    <dbReference type="NCBI Taxonomy" id="3075547"/>
    <lineage>
        <taxon>Bacteria</taxon>
        <taxon>Bacillati</taxon>
        <taxon>Actinomycetota</taxon>
        <taxon>Actinomycetes</taxon>
        <taxon>Jatrophihabitantales</taxon>
        <taxon>Jatrophihabitantaceae</taxon>
        <taxon>Jatrophihabitans</taxon>
    </lineage>
</organism>
<dbReference type="InterPro" id="IPR013221">
    <property type="entry name" value="Mur_ligase_cen"/>
</dbReference>
<evidence type="ECO:0000256" key="6">
    <source>
        <dbReference type="ARBA" id="ARBA00022960"/>
    </source>
</evidence>
<dbReference type="SUPFAM" id="SSF63418">
    <property type="entry name" value="MurE/MurF N-terminal domain"/>
    <property type="match status" value="1"/>
</dbReference>
<dbReference type="InterPro" id="IPR051046">
    <property type="entry name" value="MurCDEF_CellWall_CoF430Synth"/>
</dbReference>
<dbReference type="HAMAP" id="MF_02019">
    <property type="entry name" value="MurF"/>
    <property type="match status" value="1"/>
</dbReference>
<accession>A0ABU2J8J7</accession>
<dbReference type="InterPro" id="IPR000713">
    <property type="entry name" value="Mur_ligase_N"/>
</dbReference>
<keyword evidence="1 10" id="KW-0963">Cytoplasm</keyword>
<comment type="similarity">
    <text evidence="10">Belongs to the MurCDEF family. MurF subfamily.</text>
</comment>
<keyword evidence="3 10" id="KW-0132">Cell division</keyword>
<comment type="subcellular location">
    <subcellularLocation>
        <location evidence="10 11">Cytoplasm</location>
    </subcellularLocation>
</comment>
<feature type="domain" description="Mur ligase N-terminal catalytic" evidence="12">
    <location>
        <begin position="30"/>
        <end position="76"/>
    </location>
</feature>
<evidence type="ECO:0000256" key="8">
    <source>
        <dbReference type="ARBA" id="ARBA00023306"/>
    </source>
</evidence>
<protein>
    <recommendedName>
        <fullName evidence="10 11">UDP-N-acetylmuramoyl-tripeptide--D-alanyl-D-alanine ligase</fullName>
        <ecNumber evidence="10 11">6.3.2.10</ecNumber>
    </recommendedName>
    <alternativeName>
        <fullName evidence="10">D-alanyl-D-alanine-adding enzyme</fullName>
    </alternativeName>
</protein>
<feature type="binding site" evidence="10">
    <location>
        <begin position="108"/>
        <end position="114"/>
    </location>
    <ligand>
        <name>ATP</name>
        <dbReference type="ChEBI" id="CHEBI:30616"/>
    </ligand>
</feature>
<comment type="caution">
    <text evidence="15">The sequence shown here is derived from an EMBL/GenBank/DDBJ whole genome shotgun (WGS) entry which is preliminary data.</text>
</comment>
<evidence type="ECO:0000256" key="3">
    <source>
        <dbReference type="ARBA" id="ARBA00022618"/>
    </source>
</evidence>
<dbReference type="Pfam" id="PF08245">
    <property type="entry name" value="Mur_ligase_M"/>
    <property type="match status" value="1"/>
</dbReference>
<dbReference type="InterPro" id="IPR004101">
    <property type="entry name" value="Mur_ligase_C"/>
</dbReference>
<evidence type="ECO:0000259" key="12">
    <source>
        <dbReference type="Pfam" id="PF01225"/>
    </source>
</evidence>
<dbReference type="GO" id="GO:0047480">
    <property type="term" value="F:UDP-N-acetylmuramoyl-tripeptide-D-alanyl-D-alanine ligase activity"/>
    <property type="evidence" value="ECO:0007669"/>
    <property type="project" value="UniProtKB-EC"/>
</dbReference>
<dbReference type="Gene3D" id="3.90.190.20">
    <property type="entry name" value="Mur ligase, C-terminal domain"/>
    <property type="match status" value="1"/>
</dbReference>
<sequence length="474" mass="48565">MIAMSLAEVAAIVEGRLAGADPDALATGKVEFDSRKVAPGDLFLAVPGERVDGHDYAEAAIASGAVAVLATRPVPVSSILVADPIAALTALATASARRLTATVVALTGSSGKTSTKDLLAQLLQGSGNTVAPPGSFNNELGHPYTVLLADADTRYLVLETSARGLGHIRHLVDIAPPSVAAVLNVGTAHLAEFGTVATIAQAKGELIEQLPAAAAGGMALLNADDPLVLAMADRTRARVLTFGESPGADIRAERVEIDRDGRASFELVTETGQVGVRLTQRGEHQVANALAAAGLALACGLDLAAVAAGLSAATAQSHWRMEVTETAAGVTVVNDAYNASPESMRAALKTLAIMSEGRRSVAVLGHMSELGSDSISEHDRLGRLIVRLDIEHLIAVGPEARPIANGAALEGSWNGESEWVPDVEAAAVRLSEIVEAGDVVLIKGSRSAGMERVAHAVLKNLDRTAGAAAGEHAS</sequence>
<dbReference type="Gene3D" id="3.40.1190.10">
    <property type="entry name" value="Mur-like, catalytic domain"/>
    <property type="match status" value="1"/>
</dbReference>